<comment type="caution">
    <text evidence="12">The sequence shown here is derived from an EMBL/GenBank/DDBJ whole genome shotgun (WGS) entry which is preliminary data.</text>
</comment>
<evidence type="ECO:0000256" key="5">
    <source>
        <dbReference type="ARBA" id="ARBA00022968"/>
    </source>
</evidence>
<sequence>MARPRSSKRNSSSSSYTSTITTIAFIALCVIGVWMLNSNSKVTPQTTNHATKSTTTNIVADVDVSTSTEVENTESSNKKDTPIYEDNPGDLPDDAIKSDEPKSNNDNDNKEESKDGKQIDGGDRKADQEESSSQDLKGEGSGEEQQQQEERQNQISEESSDTQNQTADQTTQESSQSDGSQETNANQEQETSANQEQEQITVPETDDSNSEDSTIQNEGQDQKRQQLQQEDVANSNKDLQDSQNPESKKDQQQQERTGLKENDQESNQNEKSYEDQQQRQQQENTGLNENTQDSNQNEKSYEEQQQEQRQEDAGVQNSSQESQNEVSEEDKKKRMQQQTSHHQEAEKESQVDSNTNQETKQDSSSGESAFPGSENPGIPKESKESKKSWSTQAAESENQKERRKEESDGNDSMYGYTWQLCNVTSGPDYIPCLDNEKALRQLHTTGHFEHRERHCPEVGPTCLVPLSEGYKRPIKWPQSRDKIWYHNVPHTKLAEVKGHQNWIKVTGEFLTFPGGGTQFIHGALHYIDFVEQAVPKIKWGKHTRVILDVGCGVASFGGYIFERDVLTMSFAPKDEHEAQVQFALERGIPAISAVMGSQRLPFPSRVFDLIHCARCRVPWHAEGLCTCSGGKLLLELNRVLRPGGYFVWSATPVYQKLPEDVEIWQAMSALTASMCWELVTIQNDKLNGIGAAIYRKPTTNNCYDQRKKNSPPMCKSDDDANAAWYVPLQACMHRVPVSKTERGAKWPEDWPQRLQTPPYWLNSSQMGIYGKPAPQDFTTDYEHWKHVVSNSYMKALGISWSNVRNVMDMRAVYGGFAAALKDMKIWVFNVVNTDSPDTLPIIYERGLFGIYHDWCESFSSYPRTYDLLHADHLFSKLKKRCQLAPLLAEVDRIVRPGGKLIVRDESSAIGEVENLLKSLHWEVHLTFSKDQEGLLSAQKGDWRPQTYAALS</sequence>
<evidence type="ECO:0000256" key="1">
    <source>
        <dbReference type="ARBA" id="ARBA00008361"/>
    </source>
</evidence>
<feature type="compositionally biased region" description="Basic and acidic residues" evidence="10">
    <location>
        <begin position="94"/>
        <end position="128"/>
    </location>
</feature>
<feature type="transmembrane region" description="Helical" evidence="11">
    <location>
        <begin position="16"/>
        <end position="36"/>
    </location>
</feature>
<feature type="compositionally biased region" description="Basic and acidic residues" evidence="10">
    <location>
        <begin position="299"/>
        <end position="312"/>
    </location>
</feature>
<organism evidence="12 13">
    <name type="scientific">Populus tomentosa</name>
    <name type="common">Chinese white poplar</name>
    <dbReference type="NCBI Taxonomy" id="118781"/>
    <lineage>
        <taxon>Eukaryota</taxon>
        <taxon>Viridiplantae</taxon>
        <taxon>Streptophyta</taxon>
        <taxon>Embryophyta</taxon>
        <taxon>Tracheophyta</taxon>
        <taxon>Spermatophyta</taxon>
        <taxon>Magnoliopsida</taxon>
        <taxon>eudicotyledons</taxon>
        <taxon>Gunneridae</taxon>
        <taxon>Pentapetalae</taxon>
        <taxon>rosids</taxon>
        <taxon>fabids</taxon>
        <taxon>Malpighiales</taxon>
        <taxon>Salicaceae</taxon>
        <taxon>Saliceae</taxon>
        <taxon>Populus</taxon>
    </lineage>
</organism>
<evidence type="ECO:0000256" key="8">
    <source>
        <dbReference type="ARBA" id="ARBA00023180"/>
    </source>
</evidence>
<feature type="compositionally biased region" description="Low complexity" evidence="10">
    <location>
        <begin position="64"/>
        <end position="75"/>
    </location>
</feature>
<feature type="compositionally biased region" description="Low complexity" evidence="10">
    <location>
        <begin position="313"/>
        <end position="325"/>
    </location>
</feature>
<dbReference type="EMBL" id="JAAWWB010000009">
    <property type="protein sequence ID" value="KAG6775735.1"/>
    <property type="molecule type" value="Genomic_DNA"/>
</dbReference>
<dbReference type="GO" id="GO:0005802">
    <property type="term" value="C:trans-Golgi network"/>
    <property type="evidence" value="ECO:0007669"/>
    <property type="project" value="TreeGrafter"/>
</dbReference>
<feature type="compositionally biased region" description="Basic and acidic residues" evidence="10">
    <location>
        <begin position="397"/>
        <end position="407"/>
    </location>
</feature>
<dbReference type="AlphaFoldDB" id="A0A8X8A732"/>
<keyword evidence="5" id="KW-0735">Signal-anchor</keyword>
<comment type="similarity">
    <text evidence="1">Belongs to the methyltransferase superfamily.</text>
</comment>
<dbReference type="FunFam" id="3.40.50.150:FF:000084">
    <property type="entry name" value="probable methyltransferase PMT23"/>
    <property type="match status" value="1"/>
</dbReference>
<keyword evidence="6 11" id="KW-1133">Transmembrane helix</keyword>
<keyword evidence="8" id="KW-0325">Glycoprotein</keyword>
<keyword evidence="13" id="KW-1185">Reference proteome</keyword>
<feature type="compositionally biased region" description="Basic and acidic residues" evidence="10">
    <location>
        <begin position="341"/>
        <end position="350"/>
    </location>
</feature>
<name>A0A8X8A732_POPTO</name>
<keyword evidence="2" id="KW-0489">Methyltransferase</keyword>
<feature type="compositionally biased region" description="Polar residues" evidence="10">
    <location>
        <begin position="231"/>
        <end position="245"/>
    </location>
</feature>
<keyword evidence="4 11" id="KW-0812">Transmembrane</keyword>
<dbReference type="InterPro" id="IPR004159">
    <property type="entry name" value="Put_SAM_MeTrfase"/>
</dbReference>
<feature type="compositionally biased region" description="Polar residues" evidence="10">
    <location>
        <begin position="283"/>
        <end position="295"/>
    </location>
</feature>
<feature type="compositionally biased region" description="Polar residues" evidence="10">
    <location>
        <begin position="351"/>
        <end position="367"/>
    </location>
</feature>
<dbReference type="PANTHER" id="PTHR10108:SF1077">
    <property type="entry name" value="METHYLTRANSFERASE PMT27-RELATED"/>
    <property type="match status" value="1"/>
</dbReference>
<feature type="region of interest" description="Disordered" evidence="10">
    <location>
        <begin position="62"/>
        <end position="411"/>
    </location>
</feature>
<dbReference type="OrthoDB" id="2013972at2759"/>
<evidence type="ECO:0000256" key="2">
    <source>
        <dbReference type="ARBA" id="ARBA00022603"/>
    </source>
</evidence>
<evidence type="ECO:0008006" key="14">
    <source>
        <dbReference type="Google" id="ProtNLM"/>
    </source>
</evidence>
<feature type="compositionally biased region" description="Basic and acidic residues" evidence="10">
    <location>
        <begin position="246"/>
        <end position="263"/>
    </location>
</feature>
<reference evidence="12" key="1">
    <citation type="journal article" date="2020" name="bioRxiv">
        <title>Hybrid origin of Populus tomentosa Carr. identified through genome sequencing and phylogenomic analysis.</title>
        <authorList>
            <person name="An X."/>
            <person name="Gao K."/>
            <person name="Chen Z."/>
            <person name="Li J."/>
            <person name="Yang X."/>
            <person name="Yang X."/>
            <person name="Zhou J."/>
            <person name="Guo T."/>
            <person name="Zhao T."/>
            <person name="Huang S."/>
            <person name="Miao D."/>
            <person name="Khan W.U."/>
            <person name="Rao P."/>
            <person name="Ye M."/>
            <person name="Lei B."/>
            <person name="Liao W."/>
            <person name="Wang J."/>
            <person name="Ji L."/>
            <person name="Li Y."/>
            <person name="Guo B."/>
            <person name="Mustafa N.S."/>
            <person name="Li S."/>
            <person name="Yun Q."/>
            <person name="Keller S.R."/>
            <person name="Mao J."/>
            <person name="Zhang R."/>
            <person name="Strauss S.H."/>
        </authorList>
    </citation>
    <scope>NUCLEOTIDE SEQUENCE</scope>
    <source>
        <strain evidence="12">GM15</strain>
        <tissue evidence="12">Leaf</tissue>
    </source>
</reference>
<keyword evidence="3" id="KW-0808">Transferase</keyword>
<feature type="compositionally biased region" description="Polar residues" evidence="10">
    <location>
        <begin position="173"/>
        <end position="202"/>
    </location>
</feature>
<evidence type="ECO:0000256" key="10">
    <source>
        <dbReference type="SAM" id="MobiDB-lite"/>
    </source>
</evidence>
<keyword evidence="7 11" id="KW-0472">Membrane</keyword>
<dbReference type="GO" id="GO:0005768">
    <property type="term" value="C:endosome"/>
    <property type="evidence" value="ECO:0007669"/>
    <property type="project" value="TreeGrafter"/>
</dbReference>
<evidence type="ECO:0000256" key="7">
    <source>
        <dbReference type="ARBA" id="ARBA00023136"/>
    </source>
</evidence>
<evidence type="ECO:0000256" key="11">
    <source>
        <dbReference type="SAM" id="Phobius"/>
    </source>
</evidence>
<evidence type="ECO:0000313" key="12">
    <source>
        <dbReference type="EMBL" id="KAG6775735.1"/>
    </source>
</evidence>
<dbReference type="GO" id="GO:0008168">
    <property type="term" value="F:methyltransferase activity"/>
    <property type="evidence" value="ECO:0007669"/>
    <property type="project" value="UniProtKB-KW"/>
</dbReference>
<evidence type="ECO:0000256" key="6">
    <source>
        <dbReference type="ARBA" id="ARBA00022989"/>
    </source>
</evidence>
<dbReference type="GO" id="GO:0032259">
    <property type="term" value="P:methylation"/>
    <property type="evidence" value="ECO:0007669"/>
    <property type="project" value="UniProtKB-KW"/>
</dbReference>
<comment type="subcellular location">
    <subcellularLocation>
        <location evidence="9">Endomembrane system</location>
        <topology evidence="9">Single-pass type II membrane protein</topology>
    </subcellularLocation>
</comment>
<accession>A0A8X8A732</accession>
<feature type="compositionally biased region" description="Low complexity" evidence="10">
    <location>
        <begin position="153"/>
        <end position="172"/>
    </location>
</feature>
<gene>
    <name evidence="12" type="ORF">POTOM_019228</name>
</gene>
<proteinExistence type="inferred from homology"/>
<dbReference type="PANTHER" id="PTHR10108">
    <property type="entry name" value="SAM-DEPENDENT METHYLTRANSFERASE"/>
    <property type="match status" value="1"/>
</dbReference>
<evidence type="ECO:0000256" key="9">
    <source>
        <dbReference type="ARBA" id="ARBA00060399"/>
    </source>
</evidence>
<protein>
    <recommendedName>
        <fullName evidence="14">DUF248-1</fullName>
    </recommendedName>
</protein>
<dbReference type="Pfam" id="PF03141">
    <property type="entry name" value="Methyltransf_29"/>
    <property type="match status" value="1"/>
</dbReference>
<evidence type="ECO:0000256" key="3">
    <source>
        <dbReference type="ARBA" id="ARBA00022679"/>
    </source>
</evidence>
<evidence type="ECO:0000256" key="4">
    <source>
        <dbReference type="ARBA" id="ARBA00022692"/>
    </source>
</evidence>
<evidence type="ECO:0000313" key="13">
    <source>
        <dbReference type="Proteomes" id="UP000886885"/>
    </source>
</evidence>
<dbReference type="Proteomes" id="UP000886885">
    <property type="component" value="Chromosome 5A"/>
</dbReference>